<reference evidence="16" key="1">
    <citation type="journal article" date="2014" name="Int. J. Syst. Evol. Microbiol.">
        <title>Complete genome sequence of Corynebacterium casei LMG S-19264T (=DSM 44701T), isolated from a smear-ripened cheese.</title>
        <authorList>
            <consortium name="US DOE Joint Genome Institute (JGI-PGF)"/>
            <person name="Walter F."/>
            <person name="Albersmeier A."/>
            <person name="Kalinowski J."/>
            <person name="Ruckert C."/>
        </authorList>
    </citation>
    <scope>NUCLEOTIDE SEQUENCE</scope>
    <source>
        <strain evidence="16">CGMCC 1.15725</strain>
    </source>
</reference>
<evidence type="ECO:0000256" key="11">
    <source>
        <dbReference type="ARBA" id="ARBA00048212"/>
    </source>
</evidence>
<comment type="caution">
    <text evidence="16">The sequence shown here is derived from an EMBL/GenBank/DDBJ whole genome shotgun (WGS) entry which is preliminary data.</text>
</comment>
<comment type="catalytic activity">
    <reaction evidence="13">
        <text>L-leucine + 2-oxoglutarate = 4-methyl-2-oxopentanoate + L-glutamate</text>
        <dbReference type="Rhea" id="RHEA:18321"/>
        <dbReference type="ChEBI" id="CHEBI:16810"/>
        <dbReference type="ChEBI" id="CHEBI:17865"/>
        <dbReference type="ChEBI" id="CHEBI:29985"/>
        <dbReference type="ChEBI" id="CHEBI:57427"/>
        <dbReference type="EC" id="2.6.1.42"/>
    </reaction>
</comment>
<evidence type="ECO:0000313" key="17">
    <source>
        <dbReference type="Proteomes" id="UP000646365"/>
    </source>
</evidence>
<dbReference type="GO" id="GO:0009082">
    <property type="term" value="P:branched-chain amino acid biosynthetic process"/>
    <property type="evidence" value="ECO:0007669"/>
    <property type="project" value="UniProtKB-KW"/>
</dbReference>
<comment type="cofactor">
    <cofactor evidence="1 15">
        <name>pyridoxal 5'-phosphate</name>
        <dbReference type="ChEBI" id="CHEBI:597326"/>
    </cofactor>
</comment>
<dbReference type="NCBIfam" id="NF009896">
    <property type="entry name" value="PRK13356.1"/>
    <property type="match status" value="1"/>
</dbReference>
<dbReference type="Gene3D" id="3.20.10.10">
    <property type="entry name" value="D-amino Acid Aminotransferase, subunit A, domain 2"/>
    <property type="match status" value="1"/>
</dbReference>
<accession>A0A8J3E6N0</accession>
<comment type="similarity">
    <text evidence="6 14">Belongs to the class-IV pyridoxal-phosphate-dependent aminotransferase family.</text>
</comment>
<gene>
    <name evidence="16" type="primary">ilvE</name>
    <name evidence="16" type="ORF">GCM10011611_60620</name>
</gene>
<evidence type="ECO:0000256" key="6">
    <source>
        <dbReference type="ARBA" id="ARBA00009320"/>
    </source>
</evidence>
<comment type="pathway">
    <text evidence="3">Amino-acid biosynthesis; L-isoleucine biosynthesis; L-isoleucine from 2-oxobutanoate: step 4/4.</text>
</comment>
<comment type="catalytic activity">
    <reaction evidence="11">
        <text>L-valine + 2-oxoglutarate = 3-methyl-2-oxobutanoate + L-glutamate</text>
        <dbReference type="Rhea" id="RHEA:24813"/>
        <dbReference type="ChEBI" id="CHEBI:11851"/>
        <dbReference type="ChEBI" id="CHEBI:16810"/>
        <dbReference type="ChEBI" id="CHEBI:29985"/>
        <dbReference type="ChEBI" id="CHEBI:57762"/>
        <dbReference type="EC" id="2.6.1.42"/>
    </reaction>
</comment>
<evidence type="ECO:0000256" key="13">
    <source>
        <dbReference type="ARBA" id="ARBA00049229"/>
    </source>
</evidence>
<dbReference type="Pfam" id="PF01063">
    <property type="entry name" value="Aminotran_4"/>
    <property type="match status" value="1"/>
</dbReference>
<evidence type="ECO:0000256" key="12">
    <source>
        <dbReference type="ARBA" id="ARBA00048798"/>
    </source>
</evidence>
<dbReference type="Gene3D" id="3.30.470.10">
    <property type="match status" value="1"/>
</dbReference>
<comment type="function">
    <text evidence="2">Acts on leucine, isoleucine and valine.</text>
</comment>
<reference evidence="16" key="2">
    <citation type="submission" date="2020-09" db="EMBL/GenBank/DDBJ databases">
        <authorList>
            <person name="Sun Q."/>
            <person name="Zhou Y."/>
        </authorList>
    </citation>
    <scope>NUCLEOTIDE SEQUENCE</scope>
    <source>
        <strain evidence="16">CGMCC 1.15725</strain>
    </source>
</reference>
<dbReference type="Proteomes" id="UP000646365">
    <property type="component" value="Unassembled WGS sequence"/>
</dbReference>
<dbReference type="EC" id="2.6.1.42" evidence="7"/>
<dbReference type="PANTHER" id="PTHR42743:SF11">
    <property type="entry name" value="AMINODEOXYCHORISMATE LYASE"/>
    <property type="match status" value="1"/>
</dbReference>
<evidence type="ECO:0000256" key="10">
    <source>
        <dbReference type="ARBA" id="ARBA00023304"/>
    </source>
</evidence>
<dbReference type="InterPro" id="IPR018300">
    <property type="entry name" value="Aminotrans_IV_CS"/>
</dbReference>
<keyword evidence="17" id="KW-1185">Reference proteome</keyword>
<keyword evidence="10" id="KW-0028">Amino-acid biosynthesis</keyword>
<evidence type="ECO:0000256" key="1">
    <source>
        <dbReference type="ARBA" id="ARBA00001933"/>
    </source>
</evidence>
<evidence type="ECO:0000256" key="14">
    <source>
        <dbReference type="RuleBase" id="RU004106"/>
    </source>
</evidence>
<comment type="pathway">
    <text evidence="5">Amino-acid biosynthesis; L-leucine biosynthesis; L-leucine from 3-methyl-2-oxobutanoate: step 4/4.</text>
</comment>
<dbReference type="GO" id="GO:0008652">
    <property type="term" value="P:amino acid biosynthetic process"/>
    <property type="evidence" value="ECO:0007669"/>
    <property type="project" value="UniProtKB-ARBA"/>
</dbReference>
<dbReference type="FunFam" id="3.20.10.10:FF:000002">
    <property type="entry name" value="D-alanine aminotransferase"/>
    <property type="match status" value="1"/>
</dbReference>
<name>A0A8J3E6N0_9PROT</name>
<dbReference type="PROSITE" id="PS00770">
    <property type="entry name" value="AA_TRANSFER_CLASS_4"/>
    <property type="match status" value="1"/>
</dbReference>
<evidence type="ECO:0000256" key="7">
    <source>
        <dbReference type="ARBA" id="ARBA00013053"/>
    </source>
</evidence>
<keyword evidence="16" id="KW-0032">Aminotransferase</keyword>
<proteinExistence type="inferred from homology"/>
<dbReference type="InterPro" id="IPR043132">
    <property type="entry name" value="BCAT-like_C"/>
</dbReference>
<dbReference type="InterPro" id="IPR050571">
    <property type="entry name" value="Class-IV_PLP-Dep_Aminotrnsfr"/>
</dbReference>
<dbReference type="GO" id="GO:0004084">
    <property type="term" value="F:branched-chain-amino-acid transaminase activity"/>
    <property type="evidence" value="ECO:0007669"/>
    <property type="project" value="UniProtKB-EC"/>
</dbReference>
<dbReference type="EMBL" id="BMJQ01000023">
    <property type="protein sequence ID" value="GGF45994.1"/>
    <property type="molecule type" value="Genomic_DNA"/>
</dbReference>
<evidence type="ECO:0000256" key="3">
    <source>
        <dbReference type="ARBA" id="ARBA00004824"/>
    </source>
</evidence>
<sequence length="279" mass="30271">MASWTYVDGEWLSGNPLLLGPMSHAMWQASLVFDGARAFEGTTPDLDRHCARVVASARALGLGPMLTPGEVEDIAREGLGHFTKDAALYIRPMFWAEGGFLGGAPETTRFALSVYDLPMPSADGFSAGLSSYRRPSPETAPTDAKAACHYPNSGRAMAELKARGFDNAVLLDPLGHVAEFASANLFLVKDGVVVTPEPNGTFLNGITRQRVVRLLRQAGVEVQERVVTVQELLAADEIFATGNLGKVQPITRYEQRELGPGPLFQRARELYWAFAHNAL</sequence>
<evidence type="ECO:0000256" key="15">
    <source>
        <dbReference type="RuleBase" id="RU004516"/>
    </source>
</evidence>
<evidence type="ECO:0000256" key="4">
    <source>
        <dbReference type="ARBA" id="ARBA00004931"/>
    </source>
</evidence>
<dbReference type="RefSeq" id="WP_189051940.1">
    <property type="nucleotide sequence ID" value="NZ_BMJQ01000023.1"/>
</dbReference>
<dbReference type="InterPro" id="IPR001544">
    <property type="entry name" value="Aminotrans_IV"/>
</dbReference>
<comment type="catalytic activity">
    <reaction evidence="12">
        <text>L-isoleucine + 2-oxoglutarate = (S)-3-methyl-2-oxopentanoate + L-glutamate</text>
        <dbReference type="Rhea" id="RHEA:24801"/>
        <dbReference type="ChEBI" id="CHEBI:16810"/>
        <dbReference type="ChEBI" id="CHEBI:29985"/>
        <dbReference type="ChEBI" id="CHEBI:35146"/>
        <dbReference type="ChEBI" id="CHEBI:58045"/>
        <dbReference type="EC" id="2.6.1.42"/>
    </reaction>
</comment>
<keyword evidence="10" id="KW-0100">Branched-chain amino acid biosynthesis</keyword>
<evidence type="ECO:0000313" key="16">
    <source>
        <dbReference type="EMBL" id="GGF45994.1"/>
    </source>
</evidence>
<evidence type="ECO:0000256" key="8">
    <source>
        <dbReference type="ARBA" id="ARBA00014472"/>
    </source>
</evidence>
<evidence type="ECO:0000256" key="9">
    <source>
        <dbReference type="ARBA" id="ARBA00022898"/>
    </source>
</evidence>
<organism evidence="16 17">
    <name type="scientific">Aliidongia dinghuensis</name>
    <dbReference type="NCBI Taxonomy" id="1867774"/>
    <lineage>
        <taxon>Bacteria</taxon>
        <taxon>Pseudomonadati</taxon>
        <taxon>Pseudomonadota</taxon>
        <taxon>Alphaproteobacteria</taxon>
        <taxon>Rhodospirillales</taxon>
        <taxon>Dongiaceae</taxon>
        <taxon>Aliidongia</taxon>
    </lineage>
</organism>
<protein>
    <recommendedName>
        <fullName evidence="8">Probable branched-chain-amino-acid aminotransferase</fullName>
        <ecNumber evidence="7">2.6.1.42</ecNumber>
    </recommendedName>
</protein>
<dbReference type="PANTHER" id="PTHR42743">
    <property type="entry name" value="AMINO-ACID AMINOTRANSFERASE"/>
    <property type="match status" value="1"/>
</dbReference>
<evidence type="ECO:0000256" key="2">
    <source>
        <dbReference type="ARBA" id="ARBA00003109"/>
    </source>
</evidence>
<comment type="pathway">
    <text evidence="4">Amino-acid biosynthesis; L-valine biosynthesis; L-valine from pyruvate: step 4/4.</text>
</comment>
<dbReference type="InterPro" id="IPR036038">
    <property type="entry name" value="Aminotransferase-like"/>
</dbReference>
<dbReference type="GO" id="GO:0005829">
    <property type="term" value="C:cytosol"/>
    <property type="evidence" value="ECO:0007669"/>
    <property type="project" value="TreeGrafter"/>
</dbReference>
<keyword evidence="16" id="KW-0808">Transferase</keyword>
<evidence type="ECO:0000256" key="5">
    <source>
        <dbReference type="ARBA" id="ARBA00005072"/>
    </source>
</evidence>
<dbReference type="InterPro" id="IPR043131">
    <property type="entry name" value="BCAT-like_N"/>
</dbReference>
<dbReference type="AlphaFoldDB" id="A0A8J3E6N0"/>
<dbReference type="SUPFAM" id="SSF56752">
    <property type="entry name" value="D-aminoacid aminotransferase-like PLP-dependent enzymes"/>
    <property type="match status" value="1"/>
</dbReference>
<keyword evidence="9 15" id="KW-0663">Pyridoxal phosphate</keyword>